<accession>A0AAW2GLE0</accession>
<sequence>MSDSVFAETSAFSCNYAVICARWGPPPPAPDRPSASPYIFDVSQYPFRSTSRQSPGDRERPRAAARVTAIFHNPSRLNCGHFEMTSSLDLSLSFIIVRYCLWRETLNGPSQRQFDTRGSLHRGNEEISSRRRTLRFLKSVESGKSRGNQGHTFESACSKNSPARSKSSLITARTITKSRK</sequence>
<comment type="caution">
    <text evidence="2">The sequence shown here is derived from an EMBL/GenBank/DDBJ whole genome shotgun (WGS) entry which is preliminary data.</text>
</comment>
<dbReference type="EMBL" id="JADYXP020000004">
    <property type="protein sequence ID" value="KAL0127302.1"/>
    <property type="molecule type" value="Genomic_DNA"/>
</dbReference>
<dbReference type="Proteomes" id="UP001430953">
    <property type="component" value="Unassembled WGS sequence"/>
</dbReference>
<gene>
    <name evidence="2" type="ORF">PUN28_005528</name>
</gene>
<evidence type="ECO:0000313" key="2">
    <source>
        <dbReference type="EMBL" id="KAL0127302.1"/>
    </source>
</evidence>
<feature type="compositionally biased region" description="Polar residues" evidence="1">
    <location>
        <begin position="145"/>
        <end position="180"/>
    </location>
</feature>
<keyword evidence="3" id="KW-1185">Reference proteome</keyword>
<evidence type="ECO:0000313" key="3">
    <source>
        <dbReference type="Proteomes" id="UP001430953"/>
    </source>
</evidence>
<name>A0AAW2GLE0_9HYME</name>
<protein>
    <submittedName>
        <fullName evidence="2">Uncharacterized protein</fullName>
    </submittedName>
</protein>
<reference evidence="2 3" key="1">
    <citation type="submission" date="2023-03" db="EMBL/GenBank/DDBJ databases">
        <title>High recombination rates correlate with genetic variation in Cardiocondyla obscurior ants.</title>
        <authorList>
            <person name="Errbii M."/>
        </authorList>
    </citation>
    <scope>NUCLEOTIDE SEQUENCE [LARGE SCALE GENOMIC DNA]</scope>
    <source>
        <strain evidence="2">Alpha-2009</strain>
        <tissue evidence="2">Whole body</tissue>
    </source>
</reference>
<organism evidence="2 3">
    <name type="scientific">Cardiocondyla obscurior</name>
    <dbReference type="NCBI Taxonomy" id="286306"/>
    <lineage>
        <taxon>Eukaryota</taxon>
        <taxon>Metazoa</taxon>
        <taxon>Ecdysozoa</taxon>
        <taxon>Arthropoda</taxon>
        <taxon>Hexapoda</taxon>
        <taxon>Insecta</taxon>
        <taxon>Pterygota</taxon>
        <taxon>Neoptera</taxon>
        <taxon>Endopterygota</taxon>
        <taxon>Hymenoptera</taxon>
        <taxon>Apocrita</taxon>
        <taxon>Aculeata</taxon>
        <taxon>Formicoidea</taxon>
        <taxon>Formicidae</taxon>
        <taxon>Myrmicinae</taxon>
        <taxon>Cardiocondyla</taxon>
    </lineage>
</organism>
<proteinExistence type="predicted"/>
<dbReference type="AlphaFoldDB" id="A0AAW2GLE0"/>
<evidence type="ECO:0000256" key="1">
    <source>
        <dbReference type="SAM" id="MobiDB-lite"/>
    </source>
</evidence>
<feature type="region of interest" description="Disordered" evidence="1">
    <location>
        <begin position="141"/>
        <end position="180"/>
    </location>
</feature>